<keyword evidence="2" id="KW-1185">Reference proteome</keyword>
<evidence type="ECO:0000313" key="1">
    <source>
        <dbReference type="EMBL" id="PWN53001.1"/>
    </source>
</evidence>
<reference evidence="1 2" key="1">
    <citation type="journal article" date="2018" name="Mol. Biol. Evol.">
        <title>Broad Genomic Sampling Reveals a Smut Pathogenic Ancestry of the Fungal Clade Ustilaginomycotina.</title>
        <authorList>
            <person name="Kijpornyongpan T."/>
            <person name="Mondo S.J."/>
            <person name="Barry K."/>
            <person name="Sandor L."/>
            <person name="Lee J."/>
            <person name="Lipzen A."/>
            <person name="Pangilinan J."/>
            <person name="LaButti K."/>
            <person name="Hainaut M."/>
            <person name="Henrissat B."/>
            <person name="Grigoriev I.V."/>
            <person name="Spatafora J.W."/>
            <person name="Aime M.C."/>
        </authorList>
    </citation>
    <scope>NUCLEOTIDE SEQUENCE [LARGE SCALE GENOMIC DNA]</scope>
    <source>
        <strain evidence="1 2">SA 807</strain>
    </source>
</reference>
<dbReference type="EMBL" id="KZ819746">
    <property type="protein sequence ID" value="PWN53001.1"/>
    <property type="molecule type" value="Genomic_DNA"/>
</dbReference>
<gene>
    <name evidence="1" type="ORF">IE53DRAFT_384522</name>
</gene>
<sequence>MDLETIPPITGIWASLALATALLEHTHVVNQFQLFYTPHLVFGKLQLWRVITTFTYFGSLGLDFVFHLFYLMRYSRMLEENSFQRRSDYLWLLLFSSSLLLLISPLFTQTFLGSPLAFVLVYVWSRRNRHVRMSLFGVLTITAPYLPWSLVAFGWILNGSPKAVVGDIMGVAVGHVYYFLVDVWPRELKSGGRNLLATPRFFQKLVDGR</sequence>
<name>A0ACD0P4N2_9BASI</name>
<dbReference type="Proteomes" id="UP000245626">
    <property type="component" value="Unassembled WGS sequence"/>
</dbReference>
<organism evidence="1 2">
    <name type="scientific">Violaceomyces palustris</name>
    <dbReference type="NCBI Taxonomy" id="1673888"/>
    <lineage>
        <taxon>Eukaryota</taxon>
        <taxon>Fungi</taxon>
        <taxon>Dikarya</taxon>
        <taxon>Basidiomycota</taxon>
        <taxon>Ustilaginomycotina</taxon>
        <taxon>Ustilaginomycetes</taxon>
        <taxon>Violaceomycetales</taxon>
        <taxon>Violaceomycetaceae</taxon>
        <taxon>Violaceomyces</taxon>
    </lineage>
</organism>
<evidence type="ECO:0000313" key="2">
    <source>
        <dbReference type="Proteomes" id="UP000245626"/>
    </source>
</evidence>
<protein>
    <submittedName>
        <fullName evidence="1">Der1-like protein</fullName>
    </submittedName>
</protein>
<accession>A0ACD0P4N2</accession>
<proteinExistence type="predicted"/>